<name>A0AAE3GSM1_9CYAN</name>
<dbReference type="Proteomes" id="UP001204953">
    <property type="component" value="Unassembled WGS sequence"/>
</dbReference>
<dbReference type="InterPro" id="IPR002716">
    <property type="entry name" value="PIN_dom"/>
</dbReference>
<accession>A0AAE3GSM1</accession>
<dbReference type="SUPFAM" id="SSF88723">
    <property type="entry name" value="PIN domain-like"/>
    <property type="match status" value="1"/>
</dbReference>
<organism evidence="2 3">
    <name type="scientific">Limnofasciculus baicalensis BBK-W-15</name>
    <dbReference type="NCBI Taxonomy" id="2699891"/>
    <lineage>
        <taxon>Bacteria</taxon>
        <taxon>Bacillati</taxon>
        <taxon>Cyanobacteriota</taxon>
        <taxon>Cyanophyceae</taxon>
        <taxon>Coleofasciculales</taxon>
        <taxon>Coleofasciculaceae</taxon>
        <taxon>Limnofasciculus</taxon>
        <taxon>Limnofasciculus baicalensis</taxon>
    </lineage>
</organism>
<proteinExistence type="predicted"/>
<dbReference type="EMBL" id="JAMZMM010000091">
    <property type="protein sequence ID" value="MCP2729078.1"/>
    <property type="molecule type" value="Genomic_DNA"/>
</dbReference>
<dbReference type="CDD" id="cd09854">
    <property type="entry name" value="PIN_VapC-like"/>
    <property type="match status" value="1"/>
</dbReference>
<dbReference type="InterPro" id="IPR029060">
    <property type="entry name" value="PIN-like_dom_sf"/>
</dbReference>
<feature type="domain" description="PIN" evidence="1">
    <location>
        <begin position="3"/>
        <end position="136"/>
    </location>
</feature>
<evidence type="ECO:0000259" key="1">
    <source>
        <dbReference type="Pfam" id="PF01850"/>
    </source>
</evidence>
<dbReference type="AlphaFoldDB" id="A0AAE3GSM1"/>
<reference evidence="2" key="1">
    <citation type="submission" date="2022-06" db="EMBL/GenBank/DDBJ databases">
        <title>New cyanobacteria of genus Symplocastrum in benthos of Lake Baikal.</title>
        <authorList>
            <person name="Sorokovikova E."/>
            <person name="Tikhonova I."/>
            <person name="Krasnopeev A."/>
            <person name="Evseev P."/>
            <person name="Gladkikh A."/>
            <person name="Belykh O."/>
        </authorList>
    </citation>
    <scope>NUCLEOTIDE SEQUENCE</scope>
    <source>
        <strain evidence="2">BBK-W-15</strain>
    </source>
</reference>
<keyword evidence="3" id="KW-1185">Reference proteome</keyword>
<comment type="caution">
    <text evidence="2">The sequence shown here is derived from an EMBL/GenBank/DDBJ whole genome shotgun (WGS) entry which is preliminary data.</text>
</comment>
<dbReference type="Pfam" id="PF01850">
    <property type="entry name" value="PIN"/>
    <property type="match status" value="1"/>
</dbReference>
<evidence type="ECO:0000313" key="2">
    <source>
        <dbReference type="EMBL" id="MCP2729078.1"/>
    </source>
</evidence>
<gene>
    <name evidence="2" type="ORF">NJ959_11480</name>
</gene>
<dbReference type="Gene3D" id="3.40.50.1010">
    <property type="entry name" value="5'-nuclease"/>
    <property type="match status" value="1"/>
</dbReference>
<evidence type="ECO:0000313" key="3">
    <source>
        <dbReference type="Proteomes" id="UP001204953"/>
    </source>
</evidence>
<dbReference type="RefSeq" id="WP_254011866.1">
    <property type="nucleotide sequence ID" value="NZ_JAMZMM010000091.1"/>
</dbReference>
<sequence>MSYLVDSNVLLRLVYRRDSMHVDAQRAYTTLRQQDQSLLCIVPQNLIEFWAVATRPTNANGLGLTIEEAAHESSLLKGLFILKPDRPEIYTIWEQLVINYQVRGKQAHDTRLVAAMIFHQITYLLTFNTDDFKRFSEITAIDPRNISV</sequence>
<protein>
    <submittedName>
        <fullName evidence="2">PIN domain-containing protein</fullName>
    </submittedName>
</protein>